<feature type="compositionally biased region" description="Basic and acidic residues" evidence="1">
    <location>
        <begin position="32"/>
        <end position="61"/>
    </location>
</feature>
<keyword evidence="3" id="KW-1185">Reference proteome</keyword>
<organism evidence="2 3">
    <name type="scientific">Papaver somniferum</name>
    <name type="common">Opium poppy</name>
    <dbReference type="NCBI Taxonomy" id="3469"/>
    <lineage>
        <taxon>Eukaryota</taxon>
        <taxon>Viridiplantae</taxon>
        <taxon>Streptophyta</taxon>
        <taxon>Embryophyta</taxon>
        <taxon>Tracheophyta</taxon>
        <taxon>Spermatophyta</taxon>
        <taxon>Magnoliopsida</taxon>
        <taxon>Ranunculales</taxon>
        <taxon>Papaveraceae</taxon>
        <taxon>Papaveroideae</taxon>
        <taxon>Papaver</taxon>
    </lineage>
</organism>
<dbReference type="AlphaFoldDB" id="A0A4Y7ID43"/>
<evidence type="ECO:0000256" key="1">
    <source>
        <dbReference type="SAM" id="MobiDB-lite"/>
    </source>
</evidence>
<dbReference type="Gramene" id="RZC46774">
    <property type="protein sequence ID" value="RZC46774"/>
    <property type="gene ID" value="C5167_039723"/>
</dbReference>
<reference evidence="2 3" key="1">
    <citation type="journal article" date="2018" name="Science">
        <title>The opium poppy genome and morphinan production.</title>
        <authorList>
            <person name="Guo L."/>
            <person name="Winzer T."/>
            <person name="Yang X."/>
            <person name="Li Y."/>
            <person name="Ning Z."/>
            <person name="He Z."/>
            <person name="Teodor R."/>
            <person name="Lu Y."/>
            <person name="Bowser T.A."/>
            <person name="Graham I.A."/>
            <person name="Ye K."/>
        </authorList>
    </citation>
    <scope>NUCLEOTIDE SEQUENCE [LARGE SCALE GENOMIC DNA]</scope>
    <source>
        <strain evidence="3">cv. HN1</strain>
        <tissue evidence="2">Leaves</tissue>
    </source>
</reference>
<dbReference type="EMBL" id="CM010715">
    <property type="protein sequence ID" value="RZC46774.1"/>
    <property type="molecule type" value="Genomic_DNA"/>
</dbReference>
<name>A0A4Y7ID43_PAPSO</name>
<evidence type="ECO:0000313" key="2">
    <source>
        <dbReference type="EMBL" id="RZC46774.1"/>
    </source>
</evidence>
<sequence>MAFAWVYRHSGPKFDGEKRGRGGVEETTVESSQKKETRKREVVKQRKKEKFDGRAPRKEPETGSEGRTIKKLNRTGRKCYHQRALTLGNR</sequence>
<gene>
    <name evidence="2" type="ORF">C5167_039723</name>
</gene>
<feature type="compositionally biased region" description="Basic and acidic residues" evidence="1">
    <location>
        <begin position="12"/>
        <end position="24"/>
    </location>
</feature>
<dbReference type="Proteomes" id="UP000316621">
    <property type="component" value="Chromosome 1"/>
</dbReference>
<feature type="region of interest" description="Disordered" evidence="1">
    <location>
        <begin position="9"/>
        <end position="90"/>
    </location>
</feature>
<evidence type="ECO:0000313" key="3">
    <source>
        <dbReference type="Proteomes" id="UP000316621"/>
    </source>
</evidence>
<accession>A0A4Y7ID43</accession>
<proteinExistence type="predicted"/>
<protein>
    <submittedName>
        <fullName evidence="2">Uncharacterized protein</fullName>
    </submittedName>
</protein>
<feature type="compositionally biased region" description="Basic residues" evidence="1">
    <location>
        <begin position="69"/>
        <end position="81"/>
    </location>
</feature>